<dbReference type="RefSeq" id="WP_132503915.1">
    <property type="nucleotide sequence ID" value="NZ_SMKP01000004.1"/>
</dbReference>
<proteinExistence type="predicted"/>
<gene>
    <name evidence="2" type="ORF">E1294_02110</name>
</gene>
<evidence type="ECO:0000313" key="2">
    <source>
        <dbReference type="EMBL" id="TDD25732.1"/>
    </source>
</evidence>
<organism evidence="2 3">
    <name type="scientific">Nonomuraea diastatica</name>
    <dbReference type="NCBI Taxonomy" id="1848329"/>
    <lineage>
        <taxon>Bacteria</taxon>
        <taxon>Bacillati</taxon>
        <taxon>Actinomycetota</taxon>
        <taxon>Actinomycetes</taxon>
        <taxon>Streptosporangiales</taxon>
        <taxon>Streptosporangiaceae</taxon>
        <taxon>Nonomuraea</taxon>
    </lineage>
</organism>
<accession>A0A4R4X5Y6</accession>
<keyword evidence="3" id="KW-1185">Reference proteome</keyword>
<reference evidence="2 3" key="1">
    <citation type="submission" date="2019-03" db="EMBL/GenBank/DDBJ databases">
        <title>Draft genome sequences of novel Actinobacteria.</title>
        <authorList>
            <person name="Sahin N."/>
            <person name="Ay H."/>
            <person name="Saygin H."/>
        </authorList>
    </citation>
    <scope>NUCLEOTIDE SEQUENCE [LARGE SCALE GENOMIC DNA]</scope>
    <source>
        <strain evidence="2 3">KC712</strain>
    </source>
</reference>
<feature type="compositionally biased region" description="Low complexity" evidence="1">
    <location>
        <begin position="99"/>
        <end position="114"/>
    </location>
</feature>
<dbReference type="EMBL" id="SMKP01000004">
    <property type="protein sequence ID" value="TDD25732.1"/>
    <property type="molecule type" value="Genomic_DNA"/>
</dbReference>
<dbReference type="OrthoDB" id="3515390at2"/>
<evidence type="ECO:0000256" key="1">
    <source>
        <dbReference type="SAM" id="MobiDB-lite"/>
    </source>
</evidence>
<protein>
    <submittedName>
        <fullName evidence="2">Uncharacterized protein</fullName>
    </submittedName>
</protein>
<dbReference type="Proteomes" id="UP000294543">
    <property type="component" value="Unassembled WGS sequence"/>
</dbReference>
<feature type="compositionally biased region" description="Low complexity" evidence="1">
    <location>
        <begin position="62"/>
        <end position="73"/>
    </location>
</feature>
<feature type="region of interest" description="Disordered" evidence="1">
    <location>
        <begin position="62"/>
        <end position="114"/>
    </location>
</feature>
<dbReference type="InterPro" id="IPR036457">
    <property type="entry name" value="PPM-type-like_dom_sf"/>
</dbReference>
<evidence type="ECO:0000313" key="3">
    <source>
        <dbReference type="Proteomes" id="UP000294543"/>
    </source>
</evidence>
<dbReference type="Gene3D" id="3.60.40.10">
    <property type="entry name" value="PPM-type phosphatase domain"/>
    <property type="match status" value="1"/>
</dbReference>
<sequence length="251" mass="24741">MTAVRPSFPTAAHCAGGAEHAHTAAALTLAAVVAAGPQHAGTREKDLGECAHAAHRTLRAAALHHAAGPATAASESTLPAGPDPSGSEATLPAGPATVASDSAGPGSGGSALPASGGTGLVSSLDLVVLDQDRQPRLRYAHVGDGAIWHCAKGEEPRPLTTANTFGGGPMTRGPGLLSTLTPETGTLPLRSGDRVAIVTAGLTRALGAARLKALLASGSSPAACLDRLYDEMAALEPEGDATVIVADVVTA</sequence>
<name>A0A4R4X5Y6_9ACTN</name>
<dbReference type="AlphaFoldDB" id="A0A4R4X5Y6"/>
<dbReference type="SUPFAM" id="SSF81606">
    <property type="entry name" value="PP2C-like"/>
    <property type="match status" value="1"/>
</dbReference>
<comment type="caution">
    <text evidence="2">The sequence shown here is derived from an EMBL/GenBank/DDBJ whole genome shotgun (WGS) entry which is preliminary data.</text>
</comment>